<dbReference type="EMBL" id="CAADFJ010000233">
    <property type="protein sequence ID" value="VFK05056.1"/>
    <property type="molecule type" value="Genomic_DNA"/>
</dbReference>
<gene>
    <name evidence="1" type="ORF">BECKH772C_GA0070978_102331</name>
</gene>
<dbReference type="AlphaFoldDB" id="A0A450VJR6"/>
<accession>A0A450VJR6</accession>
<sequence>MPDYLGFFEFVHNVKYRDKRFLVSLLTLALSHRTTKSLKLFSDGP</sequence>
<name>A0A450VJR6_9GAMM</name>
<protein>
    <submittedName>
        <fullName evidence="1">Uncharacterized protein</fullName>
    </submittedName>
</protein>
<proteinExistence type="predicted"/>
<evidence type="ECO:0000313" key="1">
    <source>
        <dbReference type="EMBL" id="VFK05056.1"/>
    </source>
</evidence>
<reference evidence="1" key="1">
    <citation type="submission" date="2019-02" db="EMBL/GenBank/DDBJ databases">
        <authorList>
            <person name="Gruber-Vodicka R. H."/>
            <person name="Seah K. B. B."/>
        </authorList>
    </citation>
    <scope>NUCLEOTIDE SEQUENCE</scope>
    <source>
        <strain evidence="1">BECK_SA2B12</strain>
    </source>
</reference>
<organism evidence="1">
    <name type="scientific">Candidatus Kentrum eta</name>
    <dbReference type="NCBI Taxonomy" id="2126337"/>
    <lineage>
        <taxon>Bacteria</taxon>
        <taxon>Pseudomonadati</taxon>
        <taxon>Pseudomonadota</taxon>
        <taxon>Gammaproteobacteria</taxon>
        <taxon>Candidatus Kentrum</taxon>
    </lineage>
</organism>